<proteinExistence type="predicted"/>
<dbReference type="PANTHER" id="PTHR45266:SF3">
    <property type="entry name" value="OXALOACETATE DECARBOXYLASE ALPHA CHAIN"/>
    <property type="match status" value="1"/>
</dbReference>
<keyword evidence="12" id="KW-0436">Ligase</keyword>
<keyword evidence="5 9" id="KW-0276">Fatty acid metabolism</keyword>
<dbReference type="PROSITE" id="PS00188">
    <property type="entry name" value="BIOTIN"/>
    <property type="match status" value="1"/>
</dbReference>
<dbReference type="InterPro" id="IPR001249">
    <property type="entry name" value="AcCoA_biotinCC"/>
</dbReference>
<dbReference type="InterPro" id="IPR001882">
    <property type="entry name" value="Biotin_BS"/>
</dbReference>
<evidence type="ECO:0000256" key="2">
    <source>
        <dbReference type="ARBA" id="ARBA00005194"/>
    </source>
</evidence>
<dbReference type="PRINTS" id="PR01071">
    <property type="entry name" value="ACOABIOTINCC"/>
</dbReference>
<evidence type="ECO:0000256" key="9">
    <source>
        <dbReference type="RuleBase" id="RU364072"/>
    </source>
</evidence>
<evidence type="ECO:0000256" key="10">
    <source>
        <dbReference type="SAM" id="MobiDB-lite"/>
    </source>
</evidence>
<dbReference type="PANTHER" id="PTHR45266">
    <property type="entry name" value="OXALOACETATE DECARBOXYLASE ALPHA CHAIN"/>
    <property type="match status" value="1"/>
</dbReference>
<evidence type="ECO:0000313" key="13">
    <source>
        <dbReference type="Proteomes" id="UP000192511"/>
    </source>
</evidence>
<accession>A0AAX0WPZ7</accession>
<dbReference type="GO" id="GO:0003989">
    <property type="term" value="F:acetyl-CoA carboxylase activity"/>
    <property type="evidence" value="ECO:0007669"/>
    <property type="project" value="InterPro"/>
</dbReference>
<evidence type="ECO:0000256" key="3">
    <source>
        <dbReference type="ARBA" id="ARBA00017562"/>
    </source>
</evidence>
<evidence type="ECO:0000256" key="5">
    <source>
        <dbReference type="ARBA" id="ARBA00022832"/>
    </source>
</evidence>
<reference evidence="12" key="1">
    <citation type="submission" date="2017-12" db="EMBL/GenBank/DDBJ databases">
        <title>FDA dAtabase for Regulatory Grade micrObial Sequences (FDA-ARGOS): Supporting development and validation of Infectious Disease Dx tests.</title>
        <authorList>
            <person name="Kerrigan L."/>
            <person name="Tallon L.J."/>
            <person name="Sadzewicz L."/>
            <person name="Sengamalay N."/>
            <person name="Ott S."/>
            <person name="Godinez A."/>
            <person name="Nagaraj S."/>
            <person name="Vavikolanu K."/>
            <person name="Vyas G."/>
            <person name="Nadendla S."/>
            <person name="Aluvathingal J."/>
            <person name="Sichtig H."/>
        </authorList>
    </citation>
    <scope>NUCLEOTIDE SEQUENCE [LARGE SCALE GENOMIC DNA]</scope>
    <source>
        <strain evidence="12">FDAARGOS_200</strain>
    </source>
</reference>
<dbReference type="InterPro" id="IPR050709">
    <property type="entry name" value="Biotin_Carboxyl_Carrier/Decarb"/>
</dbReference>
<dbReference type="Pfam" id="PF00364">
    <property type="entry name" value="Biotin_lipoyl"/>
    <property type="match status" value="1"/>
</dbReference>
<keyword evidence="13" id="KW-1185">Reference proteome</keyword>
<evidence type="ECO:0000313" key="12">
    <source>
        <dbReference type="EMBL" id="PNL60773.1"/>
    </source>
</evidence>
<comment type="function">
    <text evidence="1 9">This protein is a component of the acetyl coenzyme A carboxylase complex; first, biotin carboxylase catalyzes the carboxylation of the carrier protein and then the transcarboxylase transfers the carboxyl group to form malonyl-CoA.</text>
</comment>
<evidence type="ECO:0000256" key="7">
    <source>
        <dbReference type="ARBA" id="ARBA00023160"/>
    </source>
</evidence>
<dbReference type="NCBIfam" id="NF005457">
    <property type="entry name" value="PRK07051.1"/>
    <property type="match status" value="1"/>
</dbReference>
<dbReference type="RefSeq" id="WP_019233550.1">
    <property type="nucleotide sequence ID" value="NZ_CAAAHR010000031.1"/>
</dbReference>
<feature type="region of interest" description="Disordered" evidence="10">
    <location>
        <begin position="57"/>
        <end position="88"/>
    </location>
</feature>
<dbReference type="Proteomes" id="UP000192511">
    <property type="component" value="Unassembled WGS sequence"/>
</dbReference>
<dbReference type="CDD" id="cd06850">
    <property type="entry name" value="biotinyl_domain"/>
    <property type="match status" value="1"/>
</dbReference>
<keyword evidence="4 9" id="KW-0444">Lipid biosynthesis</keyword>
<dbReference type="GO" id="GO:0009317">
    <property type="term" value="C:acetyl-CoA carboxylase complex"/>
    <property type="evidence" value="ECO:0007669"/>
    <property type="project" value="InterPro"/>
</dbReference>
<feature type="compositionally biased region" description="Polar residues" evidence="10">
    <location>
        <begin position="62"/>
        <end position="71"/>
    </location>
</feature>
<dbReference type="PROSITE" id="PS50968">
    <property type="entry name" value="BIOTINYL_LIPOYL"/>
    <property type="match status" value="1"/>
</dbReference>
<keyword evidence="8 9" id="KW-0092">Biotin</keyword>
<protein>
    <recommendedName>
        <fullName evidence="3 9">Biotin carboxyl carrier protein of acetyl-CoA carboxylase</fullName>
    </recommendedName>
</protein>
<dbReference type="SUPFAM" id="SSF51230">
    <property type="entry name" value="Single hybrid motif"/>
    <property type="match status" value="1"/>
</dbReference>
<dbReference type="NCBIfam" id="TIGR00531">
    <property type="entry name" value="BCCP"/>
    <property type="match status" value="1"/>
</dbReference>
<dbReference type="InterPro" id="IPR000089">
    <property type="entry name" value="Biotin_lipoyl"/>
</dbReference>
<evidence type="ECO:0000256" key="4">
    <source>
        <dbReference type="ARBA" id="ARBA00022516"/>
    </source>
</evidence>
<comment type="caution">
    <text evidence="12">The sequence shown here is derived from an EMBL/GenBank/DDBJ whole genome shotgun (WGS) entry which is preliminary data.</text>
</comment>
<dbReference type="FunFam" id="2.40.50.100:FF:000003">
    <property type="entry name" value="Acetyl-CoA carboxylase biotin carboxyl carrier protein"/>
    <property type="match status" value="1"/>
</dbReference>
<organism evidence="12 13">
    <name type="scientific">Legionella anisa</name>
    <dbReference type="NCBI Taxonomy" id="28082"/>
    <lineage>
        <taxon>Bacteria</taxon>
        <taxon>Pseudomonadati</taxon>
        <taxon>Pseudomonadota</taxon>
        <taxon>Gammaproteobacteria</taxon>
        <taxon>Legionellales</taxon>
        <taxon>Legionellaceae</taxon>
        <taxon>Legionella</taxon>
    </lineage>
</organism>
<dbReference type="Gene3D" id="2.40.50.100">
    <property type="match status" value="1"/>
</dbReference>
<comment type="pathway">
    <text evidence="2 9">Lipid metabolism; fatty acid biosynthesis.</text>
</comment>
<name>A0AAX0WPZ7_9GAMM</name>
<sequence length="163" mass="17806">MDIRKIRKLIELLEETGISEIEIKEGEESLRLSRHSSVPAAEPPQVHYISAPAAPRQESYPAVNNTSSHAMTSPHHESKSAVPTTSGHNIRSPMVGTMYTSPSPESPPFVTVGQTVKAGDVLCIVEAMKMFNEIEADRAGKIVEILVANGEPVEYDQVLFVIE</sequence>
<dbReference type="EMBL" id="NBTX02000004">
    <property type="protein sequence ID" value="PNL60773.1"/>
    <property type="molecule type" value="Genomic_DNA"/>
</dbReference>
<keyword evidence="7 9" id="KW-0275">Fatty acid biosynthesis</keyword>
<evidence type="ECO:0000256" key="1">
    <source>
        <dbReference type="ARBA" id="ARBA00003761"/>
    </source>
</evidence>
<keyword evidence="6 9" id="KW-0443">Lipid metabolism</keyword>
<dbReference type="GeneID" id="98066968"/>
<gene>
    <name evidence="12" type="ORF">A6J39_005835</name>
</gene>
<feature type="domain" description="Lipoyl-binding" evidence="11">
    <location>
        <begin position="87"/>
        <end position="163"/>
    </location>
</feature>
<evidence type="ECO:0000256" key="8">
    <source>
        <dbReference type="ARBA" id="ARBA00023267"/>
    </source>
</evidence>
<dbReference type="GO" id="GO:0006633">
    <property type="term" value="P:fatty acid biosynthetic process"/>
    <property type="evidence" value="ECO:0007669"/>
    <property type="project" value="UniProtKB-KW"/>
</dbReference>
<dbReference type="AlphaFoldDB" id="A0AAX0WPZ7"/>
<evidence type="ECO:0000256" key="6">
    <source>
        <dbReference type="ARBA" id="ARBA00023098"/>
    </source>
</evidence>
<dbReference type="InterPro" id="IPR011053">
    <property type="entry name" value="Single_hybrid_motif"/>
</dbReference>
<evidence type="ECO:0000259" key="11">
    <source>
        <dbReference type="PROSITE" id="PS50968"/>
    </source>
</evidence>